<protein>
    <submittedName>
        <fullName evidence="1">Uncharacterized protein</fullName>
    </submittedName>
</protein>
<reference evidence="1 2" key="1">
    <citation type="submission" date="2016-06" db="EMBL/GenBank/DDBJ databases">
        <title>The Draft Genome Sequence and Annotation of the Desert Woodrat Neotoma lepida.</title>
        <authorList>
            <person name="Campbell M."/>
            <person name="Oakeson K.F."/>
            <person name="Yandell M."/>
            <person name="Halpert J.R."/>
            <person name="Dearing D."/>
        </authorList>
    </citation>
    <scope>NUCLEOTIDE SEQUENCE [LARGE SCALE GENOMIC DNA]</scope>
    <source>
        <strain evidence="1">417</strain>
        <tissue evidence="1">Liver</tissue>
    </source>
</reference>
<keyword evidence="2" id="KW-1185">Reference proteome</keyword>
<organism evidence="1 2">
    <name type="scientific">Neotoma lepida</name>
    <name type="common">Desert woodrat</name>
    <dbReference type="NCBI Taxonomy" id="56216"/>
    <lineage>
        <taxon>Eukaryota</taxon>
        <taxon>Metazoa</taxon>
        <taxon>Chordata</taxon>
        <taxon>Craniata</taxon>
        <taxon>Vertebrata</taxon>
        <taxon>Euteleostomi</taxon>
        <taxon>Mammalia</taxon>
        <taxon>Eutheria</taxon>
        <taxon>Euarchontoglires</taxon>
        <taxon>Glires</taxon>
        <taxon>Rodentia</taxon>
        <taxon>Myomorpha</taxon>
        <taxon>Muroidea</taxon>
        <taxon>Cricetidae</taxon>
        <taxon>Neotominae</taxon>
        <taxon>Neotoma</taxon>
    </lineage>
</organism>
<dbReference type="Gene3D" id="3.30.420.40">
    <property type="match status" value="1"/>
</dbReference>
<feature type="non-terminal residue" evidence="1">
    <location>
        <position position="81"/>
    </location>
</feature>
<dbReference type="EMBL" id="LZPO01097383">
    <property type="protein sequence ID" value="OBS64115.1"/>
    <property type="molecule type" value="Genomic_DNA"/>
</dbReference>
<gene>
    <name evidence="1" type="ORF">A6R68_07345</name>
</gene>
<sequence length="81" mass="9348">MDSMDRGYVFSHHILCLDLVGQDLRYYYMKNLTKLCFNFSIIAKHEFVSPPYPGIADRMQKEITTLTPSTMMTTNIAPHST</sequence>
<proteinExistence type="predicted"/>
<dbReference type="Proteomes" id="UP000092124">
    <property type="component" value="Unassembled WGS sequence"/>
</dbReference>
<accession>A0A1A6GEC8</accession>
<comment type="caution">
    <text evidence="1">The sequence shown here is derived from an EMBL/GenBank/DDBJ whole genome shotgun (WGS) entry which is preliminary data.</text>
</comment>
<evidence type="ECO:0000313" key="1">
    <source>
        <dbReference type="EMBL" id="OBS64115.1"/>
    </source>
</evidence>
<evidence type="ECO:0000313" key="2">
    <source>
        <dbReference type="Proteomes" id="UP000092124"/>
    </source>
</evidence>
<name>A0A1A6GEC8_NEOLE</name>
<dbReference type="AlphaFoldDB" id="A0A1A6GEC8"/>